<accession>A0A1N6I4W7</accession>
<dbReference type="PANTHER" id="PTHR43877">
    <property type="entry name" value="AMINOALKYLPHOSPHONATE N-ACETYLTRANSFERASE-RELATED-RELATED"/>
    <property type="match status" value="1"/>
</dbReference>
<dbReference type="InterPro" id="IPR050832">
    <property type="entry name" value="Bact_Acetyltransf"/>
</dbReference>
<name>A0A1N6I4W7_9BURK</name>
<evidence type="ECO:0000256" key="2">
    <source>
        <dbReference type="ARBA" id="ARBA00023315"/>
    </source>
</evidence>
<feature type="domain" description="N-acetyltransferase" evidence="3">
    <location>
        <begin position="34"/>
        <end position="178"/>
    </location>
</feature>
<evidence type="ECO:0000313" key="5">
    <source>
        <dbReference type="Proteomes" id="UP000185151"/>
    </source>
</evidence>
<dbReference type="Pfam" id="PF00583">
    <property type="entry name" value="Acetyltransf_1"/>
    <property type="match status" value="1"/>
</dbReference>
<keyword evidence="5" id="KW-1185">Reference proteome</keyword>
<dbReference type="EMBL" id="FSRU01000001">
    <property type="protein sequence ID" value="SIO27070.1"/>
    <property type="molecule type" value="Genomic_DNA"/>
</dbReference>
<dbReference type="GO" id="GO:0016747">
    <property type="term" value="F:acyltransferase activity, transferring groups other than amino-acyl groups"/>
    <property type="evidence" value="ECO:0007669"/>
    <property type="project" value="InterPro"/>
</dbReference>
<dbReference type="InterPro" id="IPR000182">
    <property type="entry name" value="GNAT_dom"/>
</dbReference>
<dbReference type="Gene3D" id="3.40.630.30">
    <property type="match status" value="1"/>
</dbReference>
<dbReference type="PROSITE" id="PS51186">
    <property type="entry name" value="GNAT"/>
    <property type="match status" value="1"/>
</dbReference>
<evidence type="ECO:0000256" key="1">
    <source>
        <dbReference type="ARBA" id="ARBA00022679"/>
    </source>
</evidence>
<sequence length="188" mass="20950">MTHATSASVVSRPIQTAPDERFVYVSVHDPLARPLFDELAYEYSSRYVGLIDAEEIAREMQRYPVEAFAPPHGAFVLLLRDGVAIAGGAFMRHEDPGTTEFKRIWTSRDHRRQGLARRILAELEAQAVRQGYTRVYLGTGPRQPEAIALYRTHGYTLLSAHDFGEDEPPGYLFEKDLSTVAVGGSAKA</sequence>
<keyword evidence="2" id="KW-0012">Acyltransferase</keyword>
<evidence type="ECO:0000259" key="3">
    <source>
        <dbReference type="PROSITE" id="PS51186"/>
    </source>
</evidence>
<proteinExistence type="predicted"/>
<protein>
    <submittedName>
        <fullName evidence="4">Acetyltransferase (GNAT) family protein</fullName>
    </submittedName>
</protein>
<dbReference type="SUPFAM" id="SSF55729">
    <property type="entry name" value="Acyl-CoA N-acyltransferases (Nat)"/>
    <property type="match status" value="1"/>
</dbReference>
<dbReference type="AlphaFoldDB" id="A0A1N6I4W7"/>
<keyword evidence="1 4" id="KW-0808">Transferase</keyword>
<organism evidence="4 5">
    <name type="scientific">Paraburkholderia phenazinium</name>
    <dbReference type="NCBI Taxonomy" id="60549"/>
    <lineage>
        <taxon>Bacteria</taxon>
        <taxon>Pseudomonadati</taxon>
        <taxon>Pseudomonadota</taxon>
        <taxon>Betaproteobacteria</taxon>
        <taxon>Burkholderiales</taxon>
        <taxon>Burkholderiaceae</taxon>
        <taxon>Paraburkholderia</taxon>
    </lineage>
</organism>
<gene>
    <name evidence="4" type="ORF">SAMN05444165_1816</name>
</gene>
<dbReference type="RefSeq" id="WP_074295352.1">
    <property type="nucleotide sequence ID" value="NZ_FSRU01000001.1"/>
</dbReference>
<dbReference type="CDD" id="cd04301">
    <property type="entry name" value="NAT_SF"/>
    <property type="match status" value="1"/>
</dbReference>
<dbReference type="InterPro" id="IPR016181">
    <property type="entry name" value="Acyl_CoA_acyltransferase"/>
</dbReference>
<dbReference type="PANTHER" id="PTHR43877:SF2">
    <property type="entry name" value="AMINOALKYLPHOSPHONATE N-ACETYLTRANSFERASE-RELATED"/>
    <property type="match status" value="1"/>
</dbReference>
<dbReference type="Proteomes" id="UP000185151">
    <property type="component" value="Unassembled WGS sequence"/>
</dbReference>
<evidence type="ECO:0000313" key="4">
    <source>
        <dbReference type="EMBL" id="SIO27070.1"/>
    </source>
</evidence>
<reference evidence="4 5" key="1">
    <citation type="submission" date="2016-11" db="EMBL/GenBank/DDBJ databases">
        <authorList>
            <person name="Jaros S."/>
            <person name="Januszkiewicz K."/>
            <person name="Wedrychowicz H."/>
        </authorList>
    </citation>
    <scope>NUCLEOTIDE SEQUENCE [LARGE SCALE GENOMIC DNA]</scope>
    <source>
        <strain evidence="4 5">GAS95</strain>
    </source>
</reference>
<dbReference type="OrthoDB" id="9803233at2"/>